<reference evidence="2" key="1">
    <citation type="submission" date="2017-12" db="EMBL/GenBank/DDBJ databases">
        <title>Genomic characterization of T5-related Aeromonas hydrophila phages AhSzq-1 and AhSzw-1 and proposal to be two new species.</title>
        <authorList>
            <person name="Yuan S."/>
            <person name="Chen L."/>
            <person name="Ma Y."/>
        </authorList>
    </citation>
    <scope>NUCLEOTIDE SEQUENCE [LARGE SCALE GENOMIC DNA]</scope>
</reference>
<name>A0A2R4AM63_9CAUD</name>
<evidence type="ECO:0000313" key="1">
    <source>
        <dbReference type="EMBL" id="AVR76125.1"/>
    </source>
</evidence>
<proteinExistence type="predicted"/>
<dbReference type="EMBL" id="MG676225">
    <property type="protein sequence ID" value="AVR76125.1"/>
    <property type="molecule type" value="Genomic_DNA"/>
</dbReference>
<evidence type="ECO:0000313" key="2">
    <source>
        <dbReference type="Proteomes" id="UP000244342"/>
    </source>
</evidence>
<keyword evidence="2" id="KW-1185">Reference proteome</keyword>
<sequence length="149" mass="16899">MGEQRTLNSPVVGSSPIISTKFRGISDNGSTSALHAESEGSIPSFSTNFILWVGKWYVVWFGARKSSVRFTLQRPIFLVRILSMRNKTKMFITKHRGEQYIQKTGTLNFISLKDGSMIPGDVAEELDRLNKFKRDFGSETGWKFIFTIP</sequence>
<dbReference type="Proteomes" id="UP000244342">
    <property type="component" value="Segment"/>
</dbReference>
<protein>
    <submittedName>
        <fullName evidence="1">Uncharacterized protein</fullName>
    </submittedName>
</protein>
<accession>A0A2R4AM63</accession>
<organism evidence="1 2">
    <name type="scientific">Aeromonas phage AhSzw-1</name>
    <dbReference type="NCBI Taxonomy" id="2138299"/>
    <lineage>
        <taxon>Viruses</taxon>
        <taxon>Duplodnaviria</taxon>
        <taxon>Heunggongvirae</taxon>
        <taxon>Uroviricota</taxon>
        <taxon>Caudoviricetes</taxon>
        <taxon>Demerecviridae</taxon>
        <taxon>Shenzhenvirus</taxon>
        <taxon>Shenzhenvirus AhSzw1</taxon>
    </lineage>
</organism>
<gene>
    <name evidence="1" type="ORF">AhSzw1_89</name>
</gene>